<protein>
    <recommendedName>
        <fullName evidence="4">Flagella basal body P-ring formation protein FlgA</fullName>
    </recommendedName>
</protein>
<comment type="subcellular location">
    <subcellularLocation>
        <location evidence="1 4">Periplasm</location>
    </subcellularLocation>
</comment>
<evidence type="ECO:0000256" key="2">
    <source>
        <dbReference type="ARBA" id="ARBA00022729"/>
    </source>
</evidence>
<dbReference type="InterPro" id="IPR013974">
    <property type="entry name" value="SAF"/>
</dbReference>
<feature type="signal peptide" evidence="4">
    <location>
        <begin position="1"/>
        <end position="17"/>
    </location>
</feature>
<dbReference type="GO" id="GO:0042597">
    <property type="term" value="C:periplasmic space"/>
    <property type="evidence" value="ECO:0007669"/>
    <property type="project" value="UniProtKB-SubCell"/>
</dbReference>
<dbReference type="NCBIfam" id="TIGR03170">
    <property type="entry name" value="flgA_cterm"/>
    <property type="match status" value="1"/>
</dbReference>
<accession>A0A8K0V776</accession>
<keyword evidence="6" id="KW-0282">Flagellum</keyword>
<dbReference type="CDD" id="cd11614">
    <property type="entry name" value="SAF_CpaB_FlgA_like"/>
    <property type="match status" value="1"/>
</dbReference>
<evidence type="ECO:0000256" key="4">
    <source>
        <dbReference type="RuleBase" id="RU362063"/>
    </source>
</evidence>
<keyword evidence="3 4" id="KW-0574">Periplasm</keyword>
<gene>
    <name evidence="6" type="primary">flgA</name>
    <name evidence="6" type="ORF">JL811_07255</name>
</gene>
<sequence>MNRRALFLALLPLSAMAGPSGAGQSLVATRTIRAQTVLAPQDMALVAAVIPGALTQPEAAIGLEARVTLYAGRAIRGDDLAPPALVDRNGIVTLVYRQGGLDITAEGRALDRGARGARIRVMNLTSRMTITGRIGADGTVHVGPDSKEP</sequence>
<evidence type="ECO:0000313" key="7">
    <source>
        <dbReference type="Proteomes" id="UP000648908"/>
    </source>
</evidence>
<comment type="function">
    <text evidence="4">Involved in the assembly process of the P-ring formation. It may associate with FlgF on the rod constituting a structure essential for the P-ring assembly or may act as a modulator protein for the P-ring assembly.</text>
</comment>
<dbReference type="EMBL" id="JAESVN010000002">
    <property type="protein sequence ID" value="MBL4917019.1"/>
    <property type="molecule type" value="Genomic_DNA"/>
</dbReference>
<dbReference type="PANTHER" id="PTHR36307">
    <property type="entry name" value="FLAGELLA BASAL BODY P-RING FORMATION PROTEIN FLGA"/>
    <property type="match status" value="1"/>
</dbReference>
<keyword evidence="4" id="KW-1005">Bacterial flagellum biogenesis</keyword>
<organism evidence="6 7">
    <name type="scientific">Szabonella alba</name>
    <dbReference type="NCBI Taxonomy" id="2804194"/>
    <lineage>
        <taxon>Bacteria</taxon>
        <taxon>Pseudomonadati</taxon>
        <taxon>Pseudomonadota</taxon>
        <taxon>Alphaproteobacteria</taxon>
        <taxon>Rhodobacterales</taxon>
        <taxon>Paracoccaceae</taxon>
        <taxon>Szabonella</taxon>
    </lineage>
</organism>
<dbReference type="Pfam" id="PF13144">
    <property type="entry name" value="ChapFlgA"/>
    <property type="match status" value="1"/>
</dbReference>
<feature type="domain" description="SAF" evidence="5">
    <location>
        <begin position="23"/>
        <end position="81"/>
    </location>
</feature>
<dbReference type="SMART" id="SM00858">
    <property type="entry name" value="SAF"/>
    <property type="match status" value="1"/>
</dbReference>
<dbReference type="PANTHER" id="PTHR36307:SF1">
    <property type="entry name" value="FLAGELLA BASAL BODY P-RING FORMATION PROTEIN FLGA"/>
    <property type="match status" value="1"/>
</dbReference>
<dbReference type="Proteomes" id="UP000648908">
    <property type="component" value="Unassembled WGS sequence"/>
</dbReference>
<dbReference type="Gene3D" id="3.90.1210.10">
    <property type="entry name" value="Antifreeze-like/N-acetylneuraminic acid synthase C-terminal domain"/>
    <property type="match status" value="1"/>
</dbReference>
<keyword evidence="6" id="KW-0969">Cilium</keyword>
<dbReference type="InterPro" id="IPR039246">
    <property type="entry name" value="Flagellar_FlgA"/>
</dbReference>
<dbReference type="Gene3D" id="2.30.30.760">
    <property type="match status" value="1"/>
</dbReference>
<dbReference type="RefSeq" id="WP_202687809.1">
    <property type="nucleotide sequence ID" value="NZ_JAESVN010000002.1"/>
</dbReference>
<keyword evidence="2 4" id="KW-0732">Signal</keyword>
<reference evidence="6" key="1">
    <citation type="submission" date="2021-01" db="EMBL/GenBank/DDBJ databases">
        <title>Tabrizicola alba sp. nov. a motile alkaliphilic bacterium isolated from a soda lake.</title>
        <authorList>
            <person name="Szuroczki S."/>
            <person name="Abbaszade G."/>
            <person name="Schumann P."/>
            <person name="Toth E."/>
        </authorList>
    </citation>
    <scope>NUCLEOTIDE SEQUENCE</scope>
    <source>
        <strain evidence="6">DMG-N-6</strain>
    </source>
</reference>
<name>A0A8K0V776_9RHOB</name>
<dbReference type="InterPro" id="IPR017585">
    <property type="entry name" value="SAF_FlgA"/>
</dbReference>
<keyword evidence="6" id="KW-0966">Cell projection</keyword>
<evidence type="ECO:0000313" key="6">
    <source>
        <dbReference type="EMBL" id="MBL4917019.1"/>
    </source>
</evidence>
<comment type="similarity">
    <text evidence="4">Belongs to the FlgA family.</text>
</comment>
<proteinExistence type="inferred from homology"/>
<dbReference type="AlphaFoldDB" id="A0A8K0V776"/>
<evidence type="ECO:0000259" key="5">
    <source>
        <dbReference type="SMART" id="SM00858"/>
    </source>
</evidence>
<comment type="caution">
    <text evidence="6">The sequence shown here is derived from an EMBL/GenBank/DDBJ whole genome shotgun (WGS) entry which is preliminary data.</text>
</comment>
<keyword evidence="7" id="KW-1185">Reference proteome</keyword>
<dbReference type="GO" id="GO:0044780">
    <property type="term" value="P:bacterial-type flagellum assembly"/>
    <property type="evidence" value="ECO:0007669"/>
    <property type="project" value="InterPro"/>
</dbReference>
<feature type="chain" id="PRO_5035488868" description="Flagella basal body P-ring formation protein FlgA" evidence="4">
    <location>
        <begin position="18"/>
        <end position="149"/>
    </location>
</feature>
<evidence type="ECO:0000256" key="3">
    <source>
        <dbReference type="ARBA" id="ARBA00022764"/>
    </source>
</evidence>
<evidence type="ECO:0000256" key="1">
    <source>
        <dbReference type="ARBA" id="ARBA00004418"/>
    </source>
</evidence>